<dbReference type="AlphaFoldDB" id="A7I833"/>
<dbReference type="InterPro" id="IPR046345">
    <property type="entry name" value="TraB_PrgY-like"/>
</dbReference>
<dbReference type="EMBL" id="CP000780">
    <property type="protein sequence ID" value="ABS55894.1"/>
    <property type="molecule type" value="Genomic_DNA"/>
</dbReference>
<dbReference type="InterPro" id="IPR002816">
    <property type="entry name" value="TraB/PrgY/GumN_fam"/>
</dbReference>
<dbReference type="STRING" id="456442.Mboo_1376"/>
<sequence>MAELRIVGTAHVSQKSVDEVKAAIEEFRPDIVAIELDPARFAALKKQAKDPTVEDVLEVKNFNSLLVQWLLSYLQRKIGVDVGVEPGAEMKAAITEAESRNIPVALVDRDIRLTLLRFWKSMGVIEKIKMFFALIFSIAEVDKGEQIDIESLKDQDIIDAVMEEFHRFSPNGAHALIDERDAFIAHQLVILKAQRPDARILAIVGAGHRQGITNYVEKPQTLPPFDSLIKEPKSFPWAKIFGFAVTGLFAFLLAAIAFSGVGWTVLLYALLFWVIIHGVLAAVFTLIAGGHPYSALTCFAVAWMTSLNPLLHAGWFAAYVEAKVRKPPVSDFRKIYETESLREMARIPLFKVVLVAALANLGSLIGTVLYFFLVFPLLHIDPGTVISTGVHNMYTWVAGLI</sequence>
<feature type="transmembrane region" description="Helical" evidence="1">
    <location>
        <begin position="265"/>
        <end position="287"/>
    </location>
</feature>
<evidence type="ECO:0000256" key="1">
    <source>
        <dbReference type="SAM" id="Phobius"/>
    </source>
</evidence>
<dbReference type="OrthoDB" id="185689at2157"/>
<keyword evidence="1" id="KW-0812">Transmembrane</keyword>
<proteinExistence type="predicted"/>
<dbReference type="CDD" id="cd14726">
    <property type="entry name" value="TraB_PrgY-like"/>
    <property type="match status" value="1"/>
</dbReference>
<dbReference type="RefSeq" id="WP_012106927.1">
    <property type="nucleotide sequence ID" value="NC_009712.1"/>
</dbReference>
<keyword evidence="1" id="KW-1133">Transmembrane helix</keyword>
<dbReference type="PANTHER" id="PTHR21530">
    <property type="entry name" value="PHEROMONE SHUTDOWN PROTEIN"/>
    <property type="match status" value="1"/>
</dbReference>
<name>A7I833_METB6</name>
<feature type="transmembrane region" description="Helical" evidence="1">
    <location>
        <begin position="293"/>
        <end position="318"/>
    </location>
</feature>
<dbReference type="PANTHER" id="PTHR21530:SF7">
    <property type="entry name" value="TRAB DOMAIN-CONTAINING PROTEIN"/>
    <property type="match status" value="1"/>
</dbReference>
<evidence type="ECO:0000313" key="2">
    <source>
        <dbReference type="EMBL" id="ABS55894.1"/>
    </source>
</evidence>
<dbReference type="Pfam" id="PF01963">
    <property type="entry name" value="TraB_PrgY_gumN"/>
    <property type="match status" value="1"/>
</dbReference>
<protein>
    <submittedName>
        <fullName evidence="2">TraB family protein</fullName>
    </submittedName>
</protein>
<feature type="transmembrane region" description="Helical" evidence="1">
    <location>
        <begin position="237"/>
        <end position="258"/>
    </location>
</feature>
<gene>
    <name evidence="2" type="ordered locus">Mboo_1376</name>
</gene>
<keyword evidence="3" id="KW-1185">Reference proteome</keyword>
<feature type="transmembrane region" description="Helical" evidence="1">
    <location>
        <begin position="352"/>
        <end position="373"/>
    </location>
</feature>
<evidence type="ECO:0000313" key="3">
    <source>
        <dbReference type="Proteomes" id="UP000002408"/>
    </source>
</evidence>
<reference evidence="3" key="1">
    <citation type="journal article" date="2015" name="Microbiology">
        <title>Genome of Methanoregula boonei 6A8 reveals adaptations to oligotrophic peatland environments.</title>
        <authorList>
            <person name="Braeuer S."/>
            <person name="Cadillo-Quiroz H."/>
            <person name="Kyrpides N."/>
            <person name="Woyke T."/>
            <person name="Goodwin L."/>
            <person name="Detter C."/>
            <person name="Podell S."/>
            <person name="Yavitt J.B."/>
            <person name="Zinder S.H."/>
        </authorList>
    </citation>
    <scope>NUCLEOTIDE SEQUENCE [LARGE SCALE GENOMIC DNA]</scope>
    <source>
        <strain evidence="3">DSM 21154 / JCM 14090 / 6A8</strain>
    </source>
</reference>
<keyword evidence="1" id="KW-0472">Membrane</keyword>
<dbReference type="InterPro" id="IPR005230">
    <property type="entry name" value="TraB_bac"/>
</dbReference>
<accession>A7I833</accession>
<dbReference type="GeneID" id="5412133"/>
<dbReference type="KEGG" id="mbn:Mboo_1376"/>
<dbReference type="HOGENOM" id="CLU_032780_1_0_2"/>
<organism evidence="2 3">
    <name type="scientific">Methanoregula boonei (strain DSM 21154 / JCM 14090 / 6A8)</name>
    <dbReference type="NCBI Taxonomy" id="456442"/>
    <lineage>
        <taxon>Archaea</taxon>
        <taxon>Methanobacteriati</taxon>
        <taxon>Methanobacteriota</taxon>
        <taxon>Stenosarchaea group</taxon>
        <taxon>Methanomicrobia</taxon>
        <taxon>Methanomicrobiales</taxon>
        <taxon>Methanoregulaceae</taxon>
        <taxon>Methanoregula</taxon>
    </lineage>
</organism>
<dbReference type="Proteomes" id="UP000002408">
    <property type="component" value="Chromosome"/>
</dbReference>
<dbReference type="eggNOG" id="arCOG02142">
    <property type="taxonomic scope" value="Archaea"/>
</dbReference>
<dbReference type="NCBIfam" id="TIGR00261">
    <property type="entry name" value="traB"/>
    <property type="match status" value="1"/>
</dbReference>